<dbReference type="GO" id="GO:0005886">
    <property type="term" value="C:plasma membrane"/>
    <property type="evidence" value="ECO:0007669"/>
    <property type="project" value="UniProtKB-SubCell"/>
</dbReference>
<feature type="domain" description="Glycosyltransferase RgtA/B/C/D-like" evidence="9">
    <location>
        <begin position="66"/>
        <end position="202"/>
    </location>
</feature>
<feature type="transmembrane region" description="Helical" evidence="8">
    <location>
        <begin position="203"/>
        <end position="223"/>
    </location>
</feature>
<evidence type="ECO:0000256" key="4">
    <source>
        <dbReference type="ARBA" id="ARBA00022679"/>
    </source>
</evidence>
<sequence length="520" mass="57209">MQKADESTSLRGGLPFAALLLALGLGLHLWRLGHWTPLPDEVNYGLSARYLIEHRTLVGHDIMFFPPLFVYLAALLQLAGTELLTSVRLISAVSGALVLPVLYVALRGLYGERTARLASLAALPLSSLHLYSRLGQVEVPALALVAGGICLLLQLVQTDQRRYAFWSGLMLGFALWVKETALGAAATAVLFLLATKPRRGRNFALLAAGWLIPAAPLILLGVATGNDLFFEVSASRGYDINMLKLSPLTNLLTTGANMGYNLFPRLFYRWEFILFAVAAPLTLLALGWQTMRGALQRHLFPLFVTSYLVVHLPFFILFSRKFDYYLLPAALLLLVGGSAEALAASTRDARRGFTDRVVVPACLVLTVLLVGFNIYSCRFLYWNRGTHRTFADAVRAVRPGSGLATSHPSLARYINDRGGLGLNVTPLFKKGSYEVAWSSATSPAVTTLLMKRNYFDALVEQPARPLDSLMSLFPKTQVTADPDWSIWLALEAETQKTGASRIVRRLRHAFRPVGVVALRR</sequence>
<evidence type="ECO:0000256" key="3">
    <source>
        <dbReference type="ARBA" id="ARBA00022676"/>
    </source>
</evidence>
<evidence type="ECO:0000256" key="2">
    <source>
        <dbReference type="ARBA" id="ARBA00022475"/>
    </source>
</evidence>
<keyword evidence="4" id="KW-0808">Transferase</keyword>
<dbReference type="GO" id="GO:0016763">
    <property type="term" value="F:pentosyltransferase activity"/>
    <property type="evidence" value="ECO:0007669"/>
    <property type="project" value="TreeGrafter"/>
</dbReference>
<name>A0A7C4CC98_UNCW3</name>
<evidence type="ECO:0000256" key="6">
    <source>
        <dbReference type="ARBA" id="ARBA00022989"/>
    </source>
</evidence>
<comment type="caution">
    <text evidence="10">The sequence shown here is derived from an EMBL/GenBank/DDBJ whole genome shotgun (WGS) entry which is preliminary data.</text>
</comment>
<feature type="transmembrane region" description="Helical" evidence="8">
    <location>
        <begin position="12"/>
        <end position="30"/>
    </location>
</feature>
<proteinExistence type="predicted"/>
<dbReference type="GO" id="GO:0009103">
    <property type="term" value="P:lipopolysaccharide biosynthetic process"/>
    <property type="evidence" value="ECO:0007669"/>
    <property type="project" value="UniProtKB-ARBA"/>
</dbReference>
<evidence type="ECO:0000256" key="8">
    <source>
        <dbReference type="SAM" id="Phobius"/>
    </source>
</evidence>
<keyword evidence="5 8" id="KW-0812">Transmembrane</keyword>
<feature type="transmembrane region" description="Helical" evidence="8">
    <location>
        <begin position="324"/>
        <end position="345"/>
    </location>
</feature>
<feature type="transmembrane region" description="Helical" evidence="8">
    <location>
        <begin position="357"/>
        <end position="375"/>
    </location>
</feature>
<dbReference type="PANTHER" id="PTHR33908:SF11">
    <property type="entry name" value="MEMBRANE PROTEIN"/>
    <property type="match status" value="1"/>
</dbReference>
<evidence type="ECO:0000256" key="7">
    <source>
        <dbReference type="ARBA" id="ARBA00023136"/>
    </source>
</evidence>
<dbReference type="AlphaFoldDB" id="A0A7C4CC98"/>
<keyword evidence="7 8" id="KW-0472">Membrane</keyword>
<protein>
    <recommendedName>
        <fullName evidence="9">Glycosyltransferase RgtA/B/C/D-like domain-containing protein</fullName>
    </recommendedName>
</protein>
<feature type="transmembrane region" description="Helical" evidence="8">
    <location>
        <begin position="163"/>
        <end position="191"/>
    </location>
</feature>
<organism evidence="10">
    <name type="scientific">candidate division WOR-3 bacterium</name>
    <dbReference type="NCBI Taxonomy" id="2052148"/>
    <lineage>
        <taxon>Bacteria</taxon>
        <taxon>Bacteria division WOR-3</taxon>
    </lineage>
</organism>
<dbReference type="InterPro" id="IPR038731">
    <property type="entry name" value="RgtA/B/C-like"/>
</dbReference>
<accession>A0A7C4CC98</accession>
<reference evidence="10" key="1">
    <citation type="journal article" date="2020" name="mSystems">
        <title>Genome- and Community-Level Interaction Insights into Carbon Utilization and Element Cycling Functions of Hydrothermarchaeota in Hydrothermal Sediment.</title>
        <authorList>
            <person name="Zhou Z."/>
            <person name="Liu Y."/>
            <person name="Xu W."/>
            <person name="Pan J."/>
            <person name="Luo Z.H."/>
            <person name="Li M."/>
        </authorList>
    </citation>
    <scope>NUCLEOTIDE SEQUENCE [LARGE SCALE GENOMIC DNA]</scope>
    <source>
        <strain evidence="10">SpSt-488</strain>
    </source>
</reference>
<evidence type="ECO:0000259" key="9">
    <source>
        <dbReference type="Pfam" id="PF13231"/>
    </source>
</evidence>
<feature type="transmembrane region" description="Helical" evidence="8">
    <location>
        <begin position="87"/>
        <end position="109"/>
    </location>
</feature>
<keyword evidence="2" id="KW-1003">Cell membrane</keyword>
<keyword evidence="6 8" id="KW-1133">Transmembrane helix</keyword>
<feature type="transmembrane region" description="Helical" evidence="8">
    <location>
        <begin position="62"/>
        <end position="80"/>
    </location>
</feature>
<dbReference type="InterPro" id="IPR050297">
    <property type="entry name" value="LipidA_mod_glycosyltrf_83"/>
</dbReference>
<evidence type="ECO:0000256" key="1">
    <source>
        <dbReference type="ARBA" id="ARBA00004651"/>
    </source>
</evidence>
<keyword evidence="3" id="KW-0328">Glycosyltransferase</keyword>
<feature type="transmembrane region" description="Helical" evidence="8">
    <location>
        <begin position="299"/>
        <end position="318"/>
    </location>
</feature>
<evidence type="ECO:0000256" key="5">
    <source>
        <dbReference type="ARBA" id="ARBA00022692"/>
    </source>
</evidence>
<dbReference type="EMBL" id="DSUT01000166">
    <property type="protein sequence ID" value="HGK28853.1"/>
    <property type="molecule type" value="Genomic_DNA"/>
</dbReference>
<gene>
    <name evidence="10" type="ORF">ENS41_07915</name>
</gene>
<dbReference type="Pfam" id="PF13231">
    <property type="entry name" value="PMT_2"/>
    <property type="match status" value="1"/>
</dbReference>
<feature type="transmembrane region" description="Helical" evidence="8">
    <location>
        <begin position="139"/>
        <end position="157"/>
    </location>
</feature>
<dbReference type="PANTHER" id="PTHR33908">
    <property type="entry name" value="MANNOSYLTRANSFERASE YKCB-RELATED"/>
    <property type="match status" value="1"/>
</dbReference>
<feature type="transmembrane region" description="Helical" evidence="8">
    <location>
        <begin position="267"/>
        <end position="287"/>
    </location>
</feature>
<comment type="subcellular location">
    <subcellularLocation>
        <location evidence="1">Cell membrane</location>
        <topology evidence="1">Multi-pass membrane protein</topology>
    </subcellularLocation>
</comment>
<evidence type="ECO:0000313" key="10">
    <source>
        <dbReference type="EMBL" id="HGK28853.1"/>
    </source>
</evidence>